<protein>
    <submittedName>
        <fullName evidence="1">RCC1 and BTB domain-containing protein 1</fullName>
    </submittedName>
</protein>
<reference evidence="1 2" key="1">
    <citation type="submission" date="2015-12" db="EMBL/GenBank/DDBJ databases">
        <title>The genome of Folsomia candida.</title>
        <authorList>
            <person name="Faddeeva A."/>
            <person name="Derks M.F."/>
            <person name="Anvar Y."/>
            <person name="Smit S."/>
            <person name="Van Straalen N."/>
            <person name="Roelofs D."/>
        </authorList>
    </citation>
    <scope>NUCLEOTIDE SEQUENCE [LARGE SCALE GENOMIC DNA]</scope>
    <source>
        <strain evidence="1 2">VU population</strain>
        <tissue evidence="1">Whole body</tissue>
    </source>
</reference>
<evidence type="ECO:0000313" key="1">
    <source>
        <dbReference type="EMBL" id="OXA38325.1"/>
    </source>
</evidence>
<dbReference type="EMBL" id="LNIX01000047">
    <property type="protein sequence ID" value="OXA38325.1"/>
    <property type="molecule type" value="Genomic_DNA"/>
</dbReference>
<accession>A0A226CYC5</accession>
<evidence type="ECO:0000313" key="2">
    <source>
        <dbReference type="Proteomes" id="UP000198287"/>
    </source>
</evidence>
<keyword evidence="2" id="KW-1185">Reference proteome</keyword>
<dbReference type="AlphaFoldDB" id="A0A226CYC5"/>
<dbReference type="Gene3D" id="2.130.10.30">
    <property type="entry name" value="Regulator of chromosome condensation 1/beta-lactamase-inhibitor protein II"/>
    <property type="match status" value="1"/>
</dbReference>
<dbReference type="InterPro" id="IPR009091">
    <property type="entry name" value="RCC1/BLIP-II"/>
</dbReference>
<gene>
    <name evidence="1" type="ORF">Fcan01_27008</name>
</gene>
<organism evidence="1 2">
    <name type="scientific">Folsomia candida</name>
    <name type="common">Springtail</name>
    <dbReference type="NCBI Taxonomy" id="158441"/>
    <lineage>
        <taxon>Eukaryota</taxon>
        <taxon>Metazoa</taxon>
        <taxon>Ecdysozoa</taxon>
        <taxon>Arthropoda</taxon>
        <taxon>Hexapoda</taxon>
        <taxon>Collembola</taxon>
        <taxon>Entomobryomorpha</taxon>
        <taxon>Isotomoidea</taxon>
        <taxon>Isotomidae</taxon>
        <taxon>Proisotominae</taxon>
        <taxon>Folsomia</taxon>
    </lineage>
</organism>
<dbReference type="Proteomes" id="UP000198287">
    <property type="component" value="Unassembled WGS sequence"/>
</dbReference>
<dbReference type="OrthoDB" id="5814172at2759"/>
<proteinExistence type="predicted"/>
<sequence>MESYGVLPADKLKIWTIFRNVGVEGEEILKRAKLVHVHDKEGFVVTKTDETYHFIHGGLGDAKIDRIPELCRVRVKEFIIGAINLAITEDGRLYSWCSELRSADTPIEEQTEQLGRSASGDGVYTPTQVQCGAAIHKIRQVALLGIGEGRVLALTVLGDVYHWATVRYKPTPIDKRQSNGRKVISVGCCAAAYFALSESGEIFRIGPQALEQLEVNVGGIPVKKIATTQTTICALTLDGKVHSWRLQGSWGQIEQMRIPLVAHFKDVQDIKTCWMEDVCIVEVKGNLRFACYLGIRMDVIVPYSSVPMEECIAQIGQKSYRTMIVGPIKEATKRTLGDSLWRNKGALLP</sequence>
<name>A0A226CYC5_FOLCA</name>
<comment type="caution">
    <text evidence="1">The sequence shown here is derived from an EMBL/GenBank/DDBJ whole genome shotgun (WGS) entry which is preliminary data.</text>
</comment>
<dbReference type="SUPFAM" id="SSF50985">
    <property type="entry name" value="RCC1/BLIP-II"/>
    <property type="match status" value="1"/>
</dbReference>